<dbReference type="Pfam" id="PF13637">
    <property type="entry name" value="Ank_4"/>
    <property type="match status" value="1"/>
</dbReference>
<dbReference type="InterPro" id="IPR052050">
    <property type="entry name" value="SecEffector_AnkRepeat"/>
</dbReference>
<protein>
    <submittedName>
        <fullName evidence="2">Uncharacterized protein</fullName>
    </submittedName>
</protein>
<accession>A0A8T1KPG7</accession>
<dbReference type="EMBL" id="RCML01000293">
    <property type="protein sequence ID" value="KAG2981951.1"/>
    <property type="molecule type" value="Genomic_DNA"/>
</dbReference>
<dbReference type="PANTHER" id="PTHR46586">
    <property type="entry name" value="ANKYRIN REPEAT-CONTAINING PROTEIN"/>
    <property type="match status" value="1"/>
</dbReference>
<feature type="region of interest" description="Disordered" evidence="1">
    <location>
        <begin position="303"/>
        <end position="330"/>
    </location>
</feature>
<evidence type="ECO:0000313" key="2">
    <source>
        <dbReference type="EMBL" id="KAG2981951.1"/>
    </source>
</evidence>
<reference evidence="2" key="1">
    <citation type="submission" date="2018-10" db="EMBL/GenBank/DDBJ databases">
        <title>Effector identification in a new, highly contiguous assembly of the strawberry crown rot pathogen Phytophthora cactorum.</title>
        <authorList>
            <person name="Armitage A.D."/>
            <person name="Nellist C.F."/>
            <person name="Bates H."/>
            <person name="Vickerstaff R.J."/>
            <person name="Harrison R.J."/>
        </authorList>
    </citation>
    <scope>NUCLEOTIDE SEQUENCE</scope>
    <source>
        <strain evidence="2">P415</strain>
    </source>
</reference>
<dbReference type="Proteomes" id="UP000697107">
    <property type="component" value="Unassembled WGS sequence"/>
</dbReference>
<name>A0A8T1KPG7_9STRA</name>
<dbReference type="InterPro" id="IPR002110">
    <property type="entry name" value="Ankyrin_rpt"/>
</dbReference>
<organism evidence="2 3">
    <name type="scientific">Phytophthora cactorum</name>
    <dbReference type="NCBI Taxonomy" id="29920"/>
    <lineage>
        <taxon>Eukaryota</taxon>
        <taxon>Sar</taxon>
        <taxon>Stramenopiles</taxon>
        <taxon>Oomycota</taxon>
        <taxon>Peronosporomycetes</taxon>
        <taxon>Peronosporales</taxon>
        <taxon>Peronosporaceae</taxon>
        <taxon>Phytophthora</taxon>
    </lineage>
</organism>
<sequence length="349" mass="38685">MEVYPVLTSVLVVCRECLPSCEVESRIQTARLVDGYLDTLSSCYKVRQACRLGLPRWALEYLAARDPEWNNGSNIAEHATIKGFLHVMQWIGECYPERTSWKTADGGSLMDIAAEFGHLSILQWLHVNRSEGCTTNAMDNAAAVGNLEIVKWLHLYRGEGCSKQAMNGAAANGHIAVVEWLHEHRGEGCDKSAVSNAAANGYPAVVRFLLESRREGSTGDAMCQAAASGHLEMVQWLYVNRGDSHAGAALRCAAENGHAAVVEWLYWIVCDERRGTSIIRDAAQLALKAGRTKVAKLLERKLKRPREAKTAQPKKKAKRRRRRSNLHKCRAQVLVPERRRSRSGGVVSA</sequence>
<dbReference type="VEuPathDB" id="FungiDB:PC110_g7851"/>
<dbReference type="Gene3D" id="1.25.40.20">
    <property type="entry name" value="Ankyrin repeat-containing domain"/>
    <property type="match status" value="1"/>
</dbReference>
<gene>
    <name evidence="2" type="ORF">PC118_g10285</name>
</gene>
<dbReference type="PANTHER" id="PTHR46586:SF3">
    <property type="entry name" value="ANKYRIN REPEAT-CONTAINING PROTEIN"/>
    <property type="match status" value="1"/>
</dbReference>
<dbReference type="Pfam" id="PF12796">
    <property type="entry name" value="Ank_2"/>
    <property type="match status" value="1"/>
</dbReference>
<proteinExistence type="predicted"/>
<dbReference type="InterPro" id="IPR036770">
    <property type="entry name" value="Ankyrin_rpt-contain_sf"/>
</dbReference>
<dbReference type="SUPFAM" id="SSF48403">
    <property type="entry name" value="Ankyrin repeat"/>
    <property type="match status" value="1"/>
</dbReference>
<feature type="compositionally biased region" description="Basic residues" evidence="1">
    <location>
        <begin position="310"/>
        <end position="330"/>
    </location>
</feature>
<comment type="caution">
    <text evidence="2">The sequence shown here is derived from an EMBL/GenBank/DDBJ whole genome shotgun (WGS) entry which is preliminary data.</text>
</comment>
<dbReference type="AlphaFoldDB" id="A0A8T1KPG7"/>
<evidence type="ECO:0000256" key="1">
    <source>
        <dbReference type="SAM" id="MobiDB-lite"/>
    </source>
</evidence>
<evidence type="ECO:0000313" key="3">
    <source>
        <dbReference type="Proteomes" id="UP000697107"/>
    </source>
</evidence>